<evidence type="ECO:0000256" key="8">
    <source>
        <dbReference type="ARBA" id="ARBA00023242"/>
    </source>
</evidence>
<keyword evidence="6" id="KW-0175">Coiled coil</keyword>
<dbReference type="OrthoDB" id="440324at2759"/>
<dbReference type="GO" id="GO:0006325">
    <property type="term" value="P:chromatin organization"/>
    <property type="evidence" value="ECO:0007669"/>
    <property type="project" value="UniProtKB-KW"/>
</dbReference>
<evidence type="ECO:0000256" key="3">
    <source>
        <dbReference type="ARBA" id="ARBA00018504"/>
    </source>
</evidence>
<evidence type="ECO:0000256" key="10">
    <source>
        <dbReference type="SAM" id="MobiDB-lite"/>
    </source>
</evidence>
<keyword evidence="13" id="KW-1185">Reference proteome</keyword>
<evidence type="ECO:0000256" key="4">
    <source>
        <dbReference type="ARBA" id="ARBA00022853"/>
    </source>
</evidence>
<evidence type="ECO:0000256" key="2">
    <source>
        <dbReference type="ARBA" id="ARBA00010916"/>
    </source>
</evidence>
<evidence type="ECO:0000313" key="12">
    <source>
        <dbReference type="EMBL" id="PVU97524.1"/>
    </source>
</evidence>
<keyword evidence="8 9" id="KW-0539">Nucleus</keyword>
<comment type="subcellular location">
    <subcellularLocation>
        <location evidence="1 9">Nucleus</location>
    </subcellularLocation>
</comment>
<gene>
    <name evidence="12" type="ORF">BB559_002012</name>
    <name evidence="11" type="ORF">BB559_004914</name>
</gene>
<comment type="caution">
    <text evidence="11">The sequence shown here is derived from an EMBL/GenBank/DDBJ whole genome shotgun (WGS) entry which is preliminary data.</text>
</comment>
<keyword evidence="7 9" id="KW-0804">Transcription</keyword>
<organism evidence="11 13">
    <name type="scientific">Furculomyces boomerangus</name>
    <dbReference type="NCBI Taxonomy" id="61424"/>
    <lineage>
        <taxon>Eukaryota</taxon>
        <taxon>Fungi</taxon>
        <taxon>Fungi incertae sedis</taxon>
        <taxon>Zoopagomycota</taxon>
        <taxon>Kickxellomycotina</taxon>
        <taxon>Harpellomycetes</taxon>
        <taxon>Harpellales</taxon>
        <taxon>Harpellaceae</taxon>
        <taxon>Furculomyces</taxon>
    </lineage>
</organism>
<dbReference type="GO" id="GO:0006281">
    <property type="term" value="P:DNA repair"/>
    <property type="evidence" value="ECO:0007669"/>
    <property type="project" value="UniProtKB-UniRule"/>
</dbReference>
<comment type="subunit">
    <text evidence="9">Component of the NuA4 histone acetyltransferase complex.</text>
</comment>
<reference evidence="11 13" key="1">
    <citation type="journal article" date="2018" name="MBio">
        <title>Comparative Genomics Reveals the Core Gene Toolbox for the Fungus-Insect Symbiosis.</title>
        <authorList>
            <person name="Wang Y."/>
            <person name="Stata M."/>
            <person name="Wang W."/>
            <person name="Stajich J.E."/>
            <person name="White M.M."/>
            <person name="Moncalvo J.M."/>
        </authorList>
    </citation>
    <scope>NUCLEOTIDE SEQUENCE [LARGE SCALE GENOMIC DNA]</scope>
    <source>
        <strain evidence="11 13">AUS-77-4</strain>
    </source>
</reference>
<dbReference type="Proteomes" id="UP000245699">
    <property type="component" value="Unassembled WGS sequence"/>
</dbReference>
<dbReference type="EMBL" id="MBFT01000520">
    <property type="protein sequence ID" value="PVU89823.1"/>
    <property type="molecule type" value="Genomic_DNA"/>
</dbReference>
<protein>
    <recommendedName>
        <fullName evidence="3 9">Chromatin modification-related protein EAF6</fullName>
    </recommendedName>
</protein>
<keyword evidence="5 9" id="KW-0805">Transcription regulation</keyword>
<evidence type="ECO:0000256" key="6">
    <source>
        <dbReference type="ARBA" id="ARBA00023054"/>
    </source>
</evidence>
<dbReference type="Pfam" id="PF09340">
    <property type="entry name" value="NuA4"/>
    <property type="match status" value="1"/>
</dbReference>
<keyword evidence="4 9" id="KW-0156">Chromatin regulator</keyword>
<feature type="compositionally biased region" description="Low complexity" evidence="10">
    <location>
        <begin position="161"/>
        <end position="175"/>
    </location>
</feature>
<feature type="region of interest" description="Disordered" evidence="10">
    <location>
        <begin position="138"/>
        <end position="191"/>
    </location>
</feature>
<evidence type="ECO:0000256" key="7">
    <source>
        <dbReference type="ARBA" id="ARBA00023163"/>
    </source>
</evidence>
<dbReference type="GO" id="GO:0005634">
    <property type="term" value="C:nucleus"/>
    <property type="evidence" value="ECO:0007669"/>
    <property type="project" value="UniProtKB-SubCell"/>
</dbReference>
<comment type="similarity">
    <text evidence="2 9">Belongs to the EAF6 family.</text>
</comment>
<evidence type="ECO:0000313" key="11">
    <source>
        <dbReference type="EMBL" id="PVU89823.1"/>
    </source>
</evidence>
<dbReference type="InterPro" id="IPR015418">
    <property type="entry name" value="Eaf6"/>
</dbReference>
<evidence type="ECO:0000256" key="1">
    <source>
        <dbReference type="ARBA" id="ARBA00004123"/>
    </source>
</evidence>
<evidence type="ECO:0000313" key="13">
    <source>
        <dbReference type="Proteomes" id="UP000245699"/>
    </source>
</evidence>
<name>A0A2T9YBV8_9FUNG</name>
<keyword evidence="9" id="KW-0234">DNA repair</keyword>
<dbReference type="PANTHER" id="PTHR13476">
    <property type="entry name" value="CHROMATIN MODIFICATION-RELATED PROTEIN MEAF6"/>
    <property type="match status" value="1"/>
</dbReference>
<keyword evidence="9" id="KW-0227">DNA damage</keyword>
<proteinExistence type="inferred from homology"/>
<evidence type="ECO:0000256" key="5">
    <source>
        <dbReference type="ARBA" id="ARBA00023015"/>
    </source>
</evidence>
<sequence>MDSGKEQKSKDAKTKSVQKVKISKKALRQAEQDLQQLMFDKRKMEIELAGIERSIYDQETLYLSTSLSDGNIIRGFGTQSSVRSERKKDSERLFGDNRIFSKSSISFKKRIDVTKTPSASRVVSSAGYLGENINKSSFLTKNNETPSHQKKNSGIGITPLNSTTSTTKNKQSKQSPTDTDPNYNSLFGINSNTTKTKKIKLAVEPS</sequence>
<dbReference type="AlphaFoldDB" id="A0A2T9YBV8"/>
<accession>A0A2T9YBV8</accession>
<dbReference type="GO" id="GO:0035267">
    <property type="term" value="C:NuA4 histone acetyltransferase complex"/>
    <property type="evidence" value="ECO:0007669"/>
    <property type="project" value="UniProtKB-UniRule"/>
</dbReference>
<comment type="function">
    <text evidence="9">Component of the NuA4 histone acetyltransferase complex which is involved in transcriptional activation of selected genes principally by acetylation of nucleosomal histone H4 and H2A. The NuA4 complex is also involved in DNA repair.</text>
</comment>
<evidence type="ECO:0000256" key="9">
    <source>
        <dbReference type="RuleBase" id="RU368022"/>
    </source>
</evidence>
<feature type="compositionally biased region" description="Polar residues" evidence="10">
    <location>
        <begin position="176"/>
        <end position="191"/>
    </location>
</feature>
<dbReference type="EMBL" id="MBFT01000105">
    <property type="protein sequence ID" value="PVU97524.1"/>
    <property type="molecule type" value="Genomic_DNA"/>
</dbReference>